<dbReference type="Proteomes" id="UP000683360">
    <property type="component" value="Unassembled WGS sequence"/>
</dbReference>
<reference evidence="1" key="1">
    <citation type="submission" date="2021-03" db="EMBL/GenBank/DDBJ databases">
        <authorList>
            <person name="Bekaert M."/>
        </authorList>
    </citation>
    <scope>NUCLEOTIDE SEQUENCE</scope>
</reference>
<evidence type="ECO:0000313" key="1">
    <source>
        <dbReference type="EMBL" id="CAG2198313.1"/>
    </source>
</evidence>
<accession>A0A8S3QVA5</accession>
<name>A0A8S3QVA5_MYTED</name>
<organism evidence="1 2">
    <name type="scientific">Mytilus edulis</name>
    <name type="common">Blue mussel</name>
    <dbReference type="NCBI Taxonomy" id="6550"/>
    <lineage>
        <taxon>Eukaryota</taxon>
        <taxon>Metazoa</taxon>
        <taxon>Spiralia</taxon>
        <taxon>Lophotrochozoa</taxon>
        <taxon>Mollusca</taxon>
        <taxon>Bivalvia</taxon>
        <taxon>Autobranchia</taxon>
        <taxon>Pteriomorphia</taxon>
        <taxon>Mytilida</taxon>
        <taxon>Mytiloidea</taxon>
        <taxon>Mytilidae</taxon>
        <taxon>Mytilinae</taxon>
        <taxon>Mytilus</taxon>
    </lineage>
</organism>
<sequence>MLLDVMEHISKDEKYALMERASSSFLNTMFVMRKEDIKDYFEDWSQDRFEKYNCFGIILTDDMLQQYIEKWFKGLIKTVSTQIFMQHNRLLTCVTFRTALQSFMKQLSPEDVALCIQTVSANFRNTMFVIREHDAQVYCMRNYLLGIVIPDSLLQQYIERIFDDFTKSDELRAT</sequence>
<dbReference type="AlphaFoldDB" id="A0A8S3QVA5"/>
<comment type="caution">
    <text evidence="1">The sequence shown here is derived from an EMBL/GenBank/DDBJ whole genome shotgun (WGS) entry which is preliminary data.</text>
</comment>
<protein>
    <submittedName>
        <fullName evidence="1">Uncharacterized protein</fullName>
    </submittedName>
</protein>
<proteinExistence type="predicted"/>
<dbReference type="EMBL" id="CAJPWZ010000675">
    <property type="protein sequence ID" value="CAG2198313.1"/>
    <property type="molecule type" value="Genomic_DNA"/>
</dbReference>
<keyword evidence="2" id="KW-1185">Reference proteome</keyword>
<gene>
    <name evidence="1" type="ORF">MEDL_13066</name>
</gene>
<evidence type="ECO:0000313" key="2">
    <source>
        <dbReference type="Proteomes" id="UP000683360"/>
    </source>
</evidence>